<evidence type="ECO:0000256" key="3">
    <source>
        <dbReference type="ARBA" id="ARBA00022803"/>
    </source>
</evidence>
<evidence type="ECO:0000259" key="5">
    <source>
        <dbReference type="Pfam" id="PF01464"/>
    </source>
</evidence>
<reference evidence="7" key="1">
    <citation type="submission" date="2015-07" db="EMBL/GenBank/DDBJ databases">
        <authorList>
            <person name="Rodrigo-Torres Lidia"/>
            <person name="Arahal R.David."/>
        </authorList>
    </citation>
    <scope>NUCLEOTIDE SEQUENCE [LARGE SCALE GENOMIC DNA]</scope>
    <source>
        <strain evidence="7">CECT 4801</strain>
    </source>
</reference>
<dbReference type="PANTHER" id="PTHR44858">
    <property type="entry name" value="TETRATRICOPEPTIDE REPEAT PROTEIN 6"/>
    <property type="match status" value="1"/>
</dbReference>
<dbReference type="InterPro" id="IPR050498">
    <property type="entry name" value="Ycf3"/>
</dbReference>
<evidence type="ECO:0000256" key="1">
    <source>
        <dbReference type="ARBA" id="ARBA00009387"/>
    </source>
</evidence>
<feature type="repeat" description="TPR" evidence="4">
    <location>
        <begin position="276"/>
        <end position="309"/>
    </location>
</feature>
<name>A0A0M6Y6R8_9HYPH</name>
<dbReference type="InterPro" id="IPR011990">
    <property type="entry name" value="TPR-like_helical_dom_sf"/>
</dbReference>
<evidence type="ECO:0000313" key="7">
    <source>
        <dbReference type="Proteomes" id="UP000048926"/>
    </source>
</evidence>
<dbReference type="STRING" id="187304.B0E33_02650"/>
<dbReference type="GO" id="GO:0009279">
    <property type="term" value="C:cell outer membrane"/>
    <property type="evidence" value="ECO:0007669"/>
    <property type="project" value="TreeGrafter"/>
</dbReference>
<dbReference type="PROSITE" id="PS50005">
    <property type="entry name" value="TPR"/>
    <property type="match status" value="4"/>
</dbReference>
<dbReference type="Gene3D" id="1.10.530.10">
    <property type="match status" value="1"/>
</dbReference>
<evidence type="ECO:0000313" key="6">
    <source>
        <dbReference type="EMBL" id="CTQ45792.1"/>
    </source>
</evidence>
<sequence>MTCAFHPIDGPALTKALRQFLLLAIAGTACLSGFGSSYAAEPAETVIMAPVLAARAAAETVRKEHGPFYTVRDEAAFLQQMCSTIEAAANKQGLPPGFFAKLIWKESRFDPNAISPAGAEGIAQFMPYTAANWGLENSFEPVEAIEASSHLLGYLFKGYGNLGLAAAAYNAGEDRVDNWRRGRGRLPDETRNYVYSITGHKASDWKQGKGPDVDFTLDQTQDFQTACQDFRLIEAPLQRRLANTYYNRGLALAKSKDYSAALLRYTVAIRLRPEFPEAYNNRGLVYRMMGDYGAAIANYDVALKMRPGYAAAYNNRGYAKRKLDQYREAIADYDKALAINTNYAAARFNRGFAQAQLENYSAAIADYDVVLKLVANHPLALYNRGKAHLAAGHLNKAEDDFNSAIAHSDGFAKAYYSRANLRLRLGQRDQAKEDYLKSVSLDAGLGRGKYAIAFD</sequence>
<protein>
    <submittedName>
        <fullName evidence="6">Membrane-bound lytic murein transglycosylase D</fullName>
        <ecNumber evidence="6">4.2.2.-</ecNumber>
    </submittedName>
</protein>
<keyword evidence="6" id="KW-0456">Lyase</keyword>
<dbReference type="Pfam" id="PF13414">
    <property type="entry name" value="TPR_11"/>
    <property type="match status" value="2"/>
</dbReference>
<comment type="similarity">
    <text evidence="1">Belongs to the virb1 family.</text>
</comment>
<dbReference type="CDD" id="cd00254">
    <property type="entry name" value="LT-like"/>
    <property type="match status" value="1"/>
</dbReference>
<proteinExistence type="inferred from homology"/>
<dbReference type="InterPro" id="IPR019734">
    <property type="entry name" value="TPR_rpt"/>
</dbReference>
<dbReference type="Pfam" id="PF13181">
    <property type="entry name" value="TPR_8"/>
    <property type="match status" value="1"/>
</dbReference>
<dbReference type="InterPro" id="IPR008258">
    <property type="entry name" value="Transglycosylase_SLT_dom_1"/>
</dbReference>
<dbReference type="PROSITE" id="PS50293">
    <property type="entry name" value="TPR_REGION"/>
    <property type="match status" value="1"/>
</dbReference>
<feature type="repeat" description="TPR" evidence="4">
    <location>
        <begin position="310"/>
        <end position="343"/>
    </location>
</feature>
<dbReference type="Pfam" id="PF01464">
    <property type="entry name" value="SLT"/>
    <property type="match status" value="1"/>
</dbReference>
<evidence type="ECO:0000256" key="4">
    <source>
        <dbReference type="PROSITE-ProRule" id="PRU00339"/>
    </source>
</evidence>
<feature type="repeat" description="TPR" evidence="4">
    <location>
        <begin position="242"/>
        <end position="275"/>
    </location>
</feature>
<feature type="domain" description="Transglycosylase SLT" evidence="5">
    <location>
        <begin position="84"/>
        <end position="189"/>
    </location>
</feature>
<accession>A0A0M6Y6R8</accession>
<dbReference type="AlphaFoldDB" id="A0A0M6Y6R8"/>
<keyword evidence="2" id="KW-0677">Repeat</keyword>
<dbReference type="EC" id="4.2.2.-" evidence="6"/>
<dbReference type="PANTHER" id="PTHR44858:SF1">
    <property type="entry name" value="UDP-N-ACETYLGLUCOSAMINE--PEPTIDE N-ACETYLGLUCOSAMINYLTRANSFERASE SPINDLY-RELATED"/>
    <property type="match status" value="1"/>
</dbReference>
<keyword evidence="3 4" id="KW-0802">TPR repeat</keyword>
<organism evidence="6 7">
    <name type="scientific">Roseibium aggregatum</name>
    <dbReference type="NCBI Taxonomy" id="187304"/>
    <lineage>
        <taxon>Bacteria</taxon>
        <taxon>Pseudomonadati</taxon>
        <taxon>Pseudomonadota</taxon>
        <taxon>Alphaproteobacteria</taxon>
        <taxon>Hyphomicrobiales</taxon>
        <taxon>Stappiaceae</taxon>
        <taxon>Roseibium</taxon>
    </lineage>
</organism>
<dbReference type="GO" id="GO:0016829">
    <property type="term" value="F:lyase activity"/>
    <property type="evidence" value="ECO:0007669"/>
    <property type="project" value="UniProtKB-KW"/>
</dbReference>
<dbReference type="SUPFAM" id="SSF53955">
    <property type="entry name" value="Lysozyme-like"/>
    <property type="match status" value="1"/>
</dbReference>
<dbReference type="Gene3D" id="1.25.40.10">
    <property type="entry name" value="Tetratricopeptide repeat domain"/>
    <property type="match status" value="3"/>
</dbReference>
<dbReference type="Proteomes" id="UP000048926">
    <property type="component" value="Unassembled WGS sequence"/>
</dbReference>
<feature type="repeat" description="TPR" evidence="4">
    <location>
        <begin position="412"/>
        <end position="445"/>
    </location>
</feature>
<gene>
    <name evidence="6" type="primary">mltD</name>
    <name evidence="6" type="ORF">LAL4801_04247</name>
</gene>
<dbReference type="EMBL" id="CXST01000002">
    <property type="protein sequence ID" value="CTQ45792.1"/>
    <property type="molecule type" value="Genomic_DNA"/>
</dbReference>
<dbReference type="InterPro" id="IPR023346">
    <property type="entry name" value="Lysozyme-like_dom_sf"/>
</dbReference>
<keyword evidence="7" id="KW-1185">Reference proteome</keyword>
<evidence type="ECO:0000256" key="2">
    <source>
        <dbReference type="ARBA" id="ARBA00022737"/>
    </source>
</evidence>
<dbReference type="SUPFAM" id="SSF48452">
    <property type="entry name" value="TPR-like"/>
    <property type="match status" value="1"/>
</dbReference>
<dbReference type="GO" id="GO:0046813">
    <property type="term" value="P:receptor-mediated virion attachment to host cell"/>
    <property type="evidence" value="ECO:0007669"/>
    <property type="project" value="TreeGrafter"/>
</dbReference>
<dbReference type="SMART" id="SM00028">
    <property type="entry name" value="TPR"/>
    <property type="match status" value="6"/>
</dbReference>